<comment type="subcellular location">
    <subcellularLocation>
        <location evidence="2 14 15">Cytoplasm</location>
    </subcellularLocation>
</comment>
<evidence type="ECO:0000313" key="17">
    <source>
        <dbReference type="EMBL" id="KRK37012.1"/>
    </source>
</evidence>
<comment type="similarity">
    <text evidence="4 14 15">Belongs to the prokaryotic pantothenate kinase family.</text>
</comment>
<comment type="caution">
    <text evidence="17">The sequence shown here is derived from an EMBL/GenBank/DDBJ whole genome shotgun (WGS) entry which is preliminary data.</text>
</comment>
<dbReference type="AlphaFoldDB" id="A0A0R1GZZ4"/>
<dbReference type="Gene3D" id="3.40.50.300">
    <property type="entry name" value="P-loop containing nucleotide triphosphate hydrolases"/>
    <property type="match status" value="1"/>
</dbReference>
<dbReference type="RefSeq" id="WP_056947093.1">
    <property type="nucleotide sequence ID" value="NZ_AZCV01000008.1"/>
</dbReference>
<dbReference type="CDD" id="cd02025">
    <property type="entry name" value="PanK"/>
    <property type="match status" value="1"/>
</dbReference>
<dbReference type="PIRSF" id="PIRSF000545">
    <property type="entry name" value="Pantothenate_kin"/>
    <property type="match status" value="1"/>
</dbReference>
<keyword evidence="12 14" id="KW-0173">Coenzyme A biosynthesis</keyword>
<name>A0A0R1GZZ4_9LACO</name>
<sequence>MKEIFKKYSRASWSAFAQSKKESPVTERDLVDLTSLGDRVNLQDVDQIYLPLVDYLHLFYTKKKELEEKRAHFLQTEQVKIPFIIGISGSVAVGKSTSARLITLMLKRLYPELQAQLITTDGFLYSTAELNRRNLLERKGFPDSYNMNLLYDFLNDVSSGKPDVTYPIYSHNIYDIVPGEYGHVTQPDILIVEGINVLQLPANQELYISDFFDFSLYLDADEDQIEEWYLSRFKRILELAQNDPENYYYKYAHRSMDDAIQMAKDVWQEVNLTNLREYIAPTKPRANLILHKTKHHLIDSVWLRKY</sequence>
<dbReference type="GO" id="GO:0004594">
    <property type="term" value="F:pantothenate kinase activity"/>
    <property type="evidence" value="ECO:0007669"/>
    <property type="project" value="UniProtKB-UniRule"/>
</dbReference>
<gene>
    <name evidence="14" type="primary">coaA</name>
    <name evidence="17" type="ORF">FC62_GL001516</name>
</gene>
<evidence type="ECO:0000256" key="5">
    <source>
        <dbReference type="ARBA" id="ARBA00012102"/>
    </source>
</evidence>
<keyword evidence="9 14" id="KW-0547">Nucleotide-binding</keyword>
<dbReference type="PATRIC" id="fig|1423722.3.peg.1542"/>
<evidence type="ECO:0000256" key="7">
    <source>
        <dbReference type="ARBA" id="ARBA00022490"/>
    </source>
</evidence>
<keyword evidence="7 14" id="KW-0963">Cytoplasm</keyword>
<feature type="domain" description="Phosphoribulokinase/uridine kinase" evidence="16">
    <location>
        <begin position="84"/>
        <end position="230"/>
    </location>
</feature>
<dbReference type="GO" id="GO:0015937">
    <property type="term" value="P:coenzyme A biosynthetic process"/>
    <property type="evidence" value="ECO:0007669"/>
    <property type="project" value="UniProtKB-UniRule"/>
</dbReference>
<dbReference type="GO" id="GO:0005737">
    <property type="term" value="C:cytoplasm"/>
    <property type="evidence" value="ECO:0007669"/>
    <property type="project" value="UniProtKB-SubCell"/>
</dbReference>
<dbReference type="EC" id="2.7.1.33" evidence="5 14"/>
<evidence type="ECO:0000256" key="15">
    <source>
        <dbReference type="RuleBase" id="RU003530"/>
    </source>
</evidence>
<keyword evidence="11 14" id="KW-0067">ATP-binding</keyword>
<comment type="pathway">
    <text evidence="3 14 15">Cofactor biosynthesis; coenzyme A biosynthesis; CoA from (R)-pantothenate: step 1/5.</text>
</comment>
<keyword evidence="10 14" id="KW-0418">Kinase</keyword>
<evidence type="ECO:0000256" key="10">
    <source>
        <dbReference type="ARBA" id="ARBA00022777"/>
    </source>
</evidence>
<evidence type="ECO:0000259" key="16">
    <source>
        <dbReference type="Pfam" id="PF00485"/>
    </source>
</evidence>
<organism evidence="17 18">
    <name type="scientific">Amylolactobacillus amylotrophicus DSM 20534</name>
    <dbReference type="NCBI Taxonomy" id="1423722"/>
    <lineage>
        <taxon>Bacteria</taxon>
        <taxon>Bacillati</taxon>
        <taxon>Bacillota</taxon>
        <taxon>Bacilli</taxon>
        <taxon>Lactobacillales</taxon>
        <taxon>Lactobacillaceae</taxon>
        <taxon>Amylolactobacillus</taxon>
    </lineage>
</organism>
<evidence type="ECO:0000256" key="3">
    <source>
        <dbReference type="ARBA" id="ARBA00005225"/>
    </source>
</evidence>
<evidence type="ECO:0000256" key="9">
    <source>
        <dbReference type="ARBA" id="ARBA00022741"/>
    </source>
</evidence>
<evidence type="ECO:0000256" key="8">
    <source>
        <dbReference type="ARBA" id="ARBA00022679"/>
    </source>
</evidence>
<evidence type="ECO:0000256" key="12">
    <source>
        <dbReference type="ARBA" id="ARBA00022993"/>
    </source>
</evidence>
<dbReference type="HAMAP" id="MF_00215">
    <property type="entry name" value="Pantothen_kinase_1"/>
    <property type="match status" value="1"/>
</dbReference>
<dbReference type="UniPathway" id="UPA00241">
    <property type="reaction ID" value="UER00352"/>
</dbReference>
<accession>A0A0R1GZZ4</accession>
<evidence type="ECO:0000256" key="13">
    <source>
        <dbReference type="ARBA" id="ARBA00032866"/>
    </source>
</evidence>
<evidence type="ECO:0000256" key="14">
    <source>
        <dbReference type="HAMAP-Rule" id="MF_00215"/>
    </source>
</evidence>
<proteinExistence type="inferred from homology"/>
<keyword evidence="18" id="KW-1185">Reference proteome</keyword>
<dbReference type="Pfam" id="PF00485">
    <property type="entry name" value="PRK"/>
    <property type="match status" value="1"/>
</dbReference>
<evidence type="ECO:0000256" key="1">
    <source>
        <dbReference type="ARBA" id="ARBA00001206"/>
    </source>
</evidence>
<dbReference type="Proteomes" id="UP000050909">
    <property type="component" value="Unassembled WGS sequence"/>
</dbReference>
<protein>
    <recommendedName>
        <fullName evidence="6 14">Pantothenate kinase</fullName>
        <ecNumber evidence="5 14">2.7.1.33</ecNumber>
    </recommendedName>
    <alternativeName>
        <fullName evidence="13 14">Pantothenic acid kinase</fullName>
    </alternativeName>
</protein>
<dbReference type="EMBL" id="AZCV01000008">
    <property type="protein sequence ID" value="KRK37012.1"/>
    <property type="molecule type" value="Genomic_DNA"/>
</dbReference>
<evidence type="ECO:0000256" key="11">
    <source>
        <dbReference type="ARBA" id="ARBA00022840"/>
    </source>
</evidence>
<keyword evidence="8 14" id="KW-0808">Transferase</keyword>
<dbReference type="SUPFAM" id="SSF52540">
    <property type="entry name" value="P-loop containing nucleoside triphosphate hydrolases"/>
    <property type="match status" value="1"/>
</dbReference>
<dbReference type="InterPro" id="IPR027417">
    <property type="entry name" value="P-loop_NTPase"/>
</dbReference>
<feature type="binding site" evidence="14">
    <location>
        <begin position="89"/>
        <end position="96"/>
    </location>
    <ligand>
        <name>ATP</name>
        <dbReference type="ChEBI" id="CHEBI:30616"/>
    </ligand>
</feature>
<dbReference type="PANTHER" id="PTHR10285">
    <property type="entry name" value="URIDINE KINASE"/>
    <property type="match status" value="1"/>
</dbReference>
<comment type="catalytic activity">
    <reaction evidence="1 14 15">
        <text>(R)-pantothenate + ATP = (R)-4'-phosphopantothenate + ADP + H(+)</text>
        <dbReference type="Rhea" id="RHEA:16373"/>
        <dbReference type="ChEBI" id="CHEBI:10986"/>
        <dbReference type="ChEBI" id="CHEBI:15378"/>
        <dbReference type="ChEBI" id="CHEBI:29032"/>
        <dbReference type="ChEBI" id="CHEBI:30616"/>
        <dbReference type="ChEBI" id="CHEBI:456216"/>
        <dbReference type="EC" id="2.7.1.33"/>
    </reaction>
</comment>
<evidence type="ECO:0000256" key="4">
    <source>
        <dbReference type="ARBA" id="ARBA00006087"/>
    </source>
</evidence>
<evidence type="ECO:0000256" key="6">
    <source>
        <dbReference type="ARBA" id="ARBA00015080"/>
    </source>
</evidence>
<evidence type="ECO:0000313" key="18">
    <source>
        <dbReference type="Proteomes" id="UP000050909"/>
    </source>
</evidence>
<dbReference type="NCBIfam" id="TIGR00554">
    <property type="entry name" value="panK_bact"/>
    <property type="match status" value="1"/>
</dbReference>
<evidence type="ECO:0000256" key="2">
    <source>
        <dbReference type="ARBA" id="ARBA00004496"/>
    </source>
</evidence>
<dbReference type="InterPro" id="IPR004566">
    <property type="entry name" value="PanK"/>
</dbReference>
<dbReference type="GO" id="GO:0005524">
    <property type="term" value="F:ATP binding"/>
    <property type="evidence" value="ECO:0007669"/>
    <property type="project" value="UniProtKB-UniRule"/>
</dbReference>
<reference evidence="17 18" key="1">
    <citation type="journal article" date="2015" name="Genome Announc.">
        <title>Expanding the biotechnology potential of lactobacilli through comparative genomics of 213 strains and associated genera.</title>
        <authorList>
            <person name="Sun Z."/>
            <person name="Harris H.M."/>
            <person name="McCann A."/>
            <person name="Guo C."/>
            <person name="Argimon S."/>
            <person name="Zhang W."/>
            <person name="Yang X."/>
            <person name="Jeffery I.B."/>
            <person name="Cooney J.C."/>
            <person name="Kagawa T.F."/>
            <person name="Liu W."/>
            <person name="Song Y."/>
            <person name="Salvetti E."/>
            <person name="Wrobel A."/>
            <person name="Rasinkangas P."/>
            <person name="Parkhill J."/>
            <person name="Rea M.C."/>
            <person name="O'Sullivan O."/>
            <person name="Ritari J."/>
            <person name="Douillard F.P."/>
            <person name="Paul Ross R."/>
            <person name="Yang R."/>
            <person name="Briner A.E."/>
            <person name="Felis G.E."/>
            <person name="de Vos W.M."/>
            <person name="Barrangou R."/>
            <person name="Klaenhammer T.R."/>
            <person name="Caufield P.W."/>
            <person name="Cui Y."/>
            <person name="Zhang H."/>
            <person name="O'Toole P.W."/>
        </authorList>
    </citation>
    <scope>NUCLEOTIDE SEQUENCE [LARGE SCALE GENOMIC DNA]</scope>
    <source>
        <strain evidence="17 18">DSM 20534</strain>
    </source>
</reference>
<dbReference type="InterPro" id="IPR006083">
    <property type="entry name" value="PRK/URK"/>
</dbReference>